<accession>A0A0R1ZIS3</accession>
<dbReference type="STRING" id="1291052.FC18_GL000461"/>
<feature type="transmembrane region" description="Helical" evidence="1">
    <location>
        <begin position="325"/>
        <end position="346"/>
    </location>
</feature>
<protein>
    <submittedName>
        <fullName evidence="2">ABC transporter permease</fullName>
    </submittedName>
</protein>
<keyword evidence="1" id="KW-0472">Membrane</keyword>
<dbReference type="RefSeq" id="WP_054675564.1">
    <property type="nucleotide sequence ID" value="NZ_AYYO01000056.1"/>
</dbReference>
<feature type="transmembrane region" description="Helical" evidence="1">
    <location>
        <begin position="191"/>
        <end position="211"/>
    </location>
</feature>
<evidence type="ECO:0000313" key="2">
    <source>
        <dbReference type="EMBL" id="KRM54242.1"/>
    </source>
</evidence>
<name>A0A0R1ZIS3_9LACO</name>
<dbReference type="Proteomes" id="UP000051679">
    <property type="component" value="Unassembled WGS sequence"/>
</dbReference>
<sequence length="392" mass="43835">MGATTKPVIVRLPAEIQAQLGVKSNTPMQLSIRNGRIIIQHTATDRINHNRLFLIWPLIAALITTIGSYIYWLSKGLTYVPLSGDVSVASFIIGIGVVTGVTLFTAFFIRSRNDDQGRFSSRIYWRNLPVIIISFTIMLGLALLGITWLLGTLFPGATFDAFTAALILLLLTFIADAFMVAAAITINATILIQLLTTVIITGVVVAMAANGERRWWQHNLSFLGTNMASNSWQFNLTLIITALLMVALIDYIFVTLRERYPENRRLIVLRILLTLISLEVACVGIFPNNAASHFLHDQAAGLLIMTMVVLIIGVRWLLPNSSREFLITSYVVAVLLLLLDLGFRFFKYPSLTSFEIQAFILAFGWLLLLFNRLQALMAQGVMRWPVVIRRLH</sequence>
<keyword evidence="3" id="KW-1185">Reference proteome</keyword>
<dbReference type="PATRIC" id="fig|1291052.5.peg.472"/>
<dbReference type="Pfam" id="PF06197">
    <property type="entry name" value="DUF998"/>
    <property type="match status" value="1"/>
</dbReference>
<feature type="transmembrane region" description="Helical" evidence="1">
    <location>
        <begin position="352"/>
        <end position="370"/>
    </location>
</feature>
<proteinExistence type="predicted"/>
<dbReference type="OrthoDB" id="2329326at2"/>
<feature type="transmembrane region" description="Helical" evidence="1">
    <location>
        <begin position="162"/>
        <end position="184"/>
    </location>
</feature>
<feature type="transmembrane region" description="Helical" evidence="1">
    <location>
        <begin position="231"/>
        <end position="254"/>
    </location>
</feature>
<keyword evidence="1" id="KW-1133">Transmembrane helix</keyword>
<feature type="transmembrane region" description="Helical" evidence="1">
    <location>
        <begin position="299"/>
        <end position="318"/>
    </location>
</feature>
<evidence type="ECO:0000256" key="1">
    <source>
        <dbReference type="SAM" id="Phobius"/>
    </source>
</evidence>
<dbReference type="AlphaFoldDB" id="A0A0R1ZIS3"/>
<feature type="transmembrane region" description="Helical" evidence="1">
    <location>
        <begin position="53"/>
        <end position="74"/>
    </location>
</feature>
<organism evidence="2 3">
    <name type="scientific">Lacticaseibacillus sharpeae JCM 1186 = DSM 20505</name>
    <dbReference type="NCBI Taxonomy" id="1291052"/>
    <lineage>
        <taxon>Bacteria</taxon>
        <taxon>Bacillati</taxon>
        <taxon>Bacillota</taxon>
        <taxon>Bacilli</taxon>
        <taxon>Lactobacillales</taxon>
        <taxon>Lactobacillaceae</taxon>
        <taxon>Lacticaseibacillus</taxon>
    </lineage>
</organism>
<dbReference type="InterPro" id="IPR009339">
    <property type="entry name" value="DUF998"/>
</dbReference>
<feature type="transmembrane region" description="Helical" evidence="1">
    <location>
        <begin position="130"/>
        <end position="150"/>
    </location>
</feature>
<gene>
    <name evidence="2" type="ORF">FC18_GL000461</name>
</gene>
<keyword evidence="1" id="KW-0812">Transmembrane</keyword>
<evidence type="ECO:0000313" key="3">
    <source>
        <dbReference type="Proteomes" id="UP000051679"/>
    </source>
</evidence>
<reference evidence="2 3" key="1">
    <citation type="journal article" date="2015" name="Genome Announc.">
        <title>Expanding the biotechnology potential of lactobacilli through comparative genomics of 213 strains and associated genera.</title>
        <authorList>
            <person name="Sun Z."/>
            <person name="Harris H.M."/>
            <person name="McCann A."/>
            <person name="Guo C."/>
            <person name="Argimon S."/>
            <person name="Zhang W."/>
            <person name="Yang X."/>
            <person name="Jeffery I.B."/>
            <person name="Cooney J.C."/>
            <person name="Kagawa T.F."/>
            <person name="Liu W."/>
            <person name="Song Y."/>
            <person name="Salvetti E."/>
            <person name="Wrobel A."/>
            <person name="Rasinkangas P."/>
            <person name="Parkhill J."/>
            <person name="Rea M.C."/>
            <person name="O'Sullivan O."/>
            <person name="Ritari J."/>
            <person name="Douillard F.P."/>
            <person name="Paul Ross R."/>
            <person name="Yang R."/>
            <person name="Briner A.E."/>
            <person name="Felis G.E."/>
            <person name="de Vos W.M."/>
            <person name="Barrangou R."/>
            <person name="Klaenhammer T.R."/>
            <person name="Caufield P.W."/>
            <person name="Cui Y."/>
            <person name="Zhang H."/>
            <person name="O'Toole P.W."/>
        </authorList>
    </citation>
    <scope>NUCLEOTIDE SEQUENCE [LARGE SCALE GENOMIC DNA]</scope>
    <source>
        <strain evidence="2 3">DSM 20505</strain>
    </source>
</reference>
<feature type="transmembrane region" description="Helical" evidence="1">
    <location>
        <begin position="266"/>
        <end position="287"/>
    </location>
</feature>
<feature type="transmembrane region" description="Helical" evidence="1">
    <location>
        <begin position="86"/>
        <end position="109"/>
    </location>
</feature>
<dbReference type="EMBL" id="AYYO01000056">
    <property type="protein sequence ID" value="KRM54242.1"/>
    <property type="molecule type" value="Genomic_DNA"/>
</dbReference>
<comment type="caution">
    <text evidence="2">The sequence shown here is derived from an EMBL/GenBank/DDBJ whole genome shotgun (WGS) entry which is preliminary data.</text>
</comment>